<dbReference type="GO" id="GO:0006357">
    <property type="term" value="P:regulation of transcription by RNA polymerase II"/>
    <property type="evidence" value="ECO:0007669"/>
    <property type="project" value="InterPro"/>
</dbReference>
<feature type="region of interest" description="Disordered" evidence="9">
    <location>
        <begin position="78"/>
        <end position="118"/>
    </location>
</feature>
<comment type="similarity">
    <text evidence="2 8">Belongs to the Mediator complex subunit 17 family.</text>
</comment>
<comment type="subcellular location">
    <subcellularLocation>
        <location evidence="1 8">Nucleus</location>
    </subcellularLocation>
</comment>
<feature type="region of interest" description="Disordered" evidence="9">
    <location>
        <begin position="641"/>
        <end position="660"/>
    </location>
</feature>
<dbReference type="GO" id="GO:0003712">
    <property type="term" value="F:transcription coregulator activity"/>
    <property type="evidence" value="ECO:0007669"/>
    <property type="project" value="InterPro"/>
</dbReference>
<evidence type="ECO:0000256" key="6">
    <source>
        <dbReference type="ARBA" id="ARBA00023242"/>
    </source>
</evidence>
<feature type="compositionally biased region" description="Basic and acidic residues" evidence="9">
    <location>
        <begin position="13"/>
        <end position="30"/>
    </location>
</feature>
<comment type="subunit">
    <text evidence="8">Component of the Mediator complex.</text>
</comment>
<feature type="compositionally biased region" description="Polar residues" evidence="9">
    <location>
        <begin position="333"/>
        <end position="343"/>
    </location>
</feature>
<accession>A0A9Q5HRJ7</accession>
<keyword evidence="11" id="KW-1185">Reference proteome</keyword>
<evidence type="ECO:0000256" key="3">
    <source>
        <dbReference type="ARBA" id="ARBA00019610"/>
    </source>
</evidence>
<dbReference type="GO" id="GO:0070847">
    <property type="term" value="C:core mediator complex"/>
    <property type="evidence" value="ECO:0007669"/>
    <property type="project" value="TreeGrafter"/>
</dbReference>
<evidence type="ECO:0000256" key="2">
    <source>
        <dbReference type="ARBA" id="ARBA00005635"/>
    </source>
</evidence>
<dbReference type="PANTHER" id="PTHR13114">
    <property type="entry name" value="MEDIATOR OF RNA POLYMERASE II TRANSCRIPTION SUBUNIT 17"/>
    <property type="match status" value="1"/>
</dbReference>
<reference evidence="10" key="1">
    <citation type="submission" date="2016-06" db="EMBL/GenBank/DDBJ databases">
        <title>Draft Genome sequence of the fungus Inonotus baumii.</title>
        <authorList>
            <person name="Zhu H."/>
            <person name="Lin W."/>
        </authorList>
    </citation>
    <scope>NUCLEOTIDE SEQUENCE</scope>
    <source>
        <strain evidence="10">821</strain>
    </source>
</reference>
<comment type="function">
    <text evidence="8">Component of the Mediator complex, a coactivator involved in the regulated transcription of nearly all RNA polymerase II-dependent genes. Mediator functions as a bridge to convey information from gene-specific regulatory proteins to the basal RNA polymerase II transcription machinery. Mediator is recruited to promoters by direct interactions with regulatory proteins and serves as a scaffold for the assembly of a functional preinitiation complex with RNA polymerase II and the general transcription factors.</text>
</comment>
<feature type="region of interest" description="Disordered" evidence="9">
    <location>
        <begin position="1"/>
        <end position="38"/>
    </location>
</feature>
<name>A0A9Q5HRJ7_SANBA</name>
<dbReference type="PANTHER" id="PTHR13114:SF7">
    <property type="entry name" value="MEDIATOR OF RNA POLYMERASE II TRANSCRIPTION SUBUNIT 17"/>
    <property type="match status" value="1"/>
</dbReference>
<evidence type="ECO:0000256" key="7">
    <source>
        <dbReference type="ARBA" id="ARBA00032014"/>
    </source>
</evidence>
<proteinExistence type="inferred from homology"/>
<protein>
    <recommendedName>
        <fullName evidence="3 8">Mediator of RNA polymerase II transcription subunit 17</fullName>
    </recommendedName>
    <alternativeName>
        <fullName evidence="7 8">Mediator complex subunit 17</fullName>
    </alternativeName>
</protein>
<dbReference type="GO" id="GO:0016592">
    <property type="term" value="C:mediator complex"/>
    <property type="evidence" value="ECO:0007669"/>
    <property type="project" value="InterPro"/>
</dbReference>
<dbReference type="OrthoDB" id="10251234at2759"/>
<gene>
    <name evidence="8" type="primary">MED17</name>
    <name evidence="10" type="ORF">A7U60_g8503</name>
</gene>
<keyword evidence="6 8" id="KW-0539">Nucleus</keyword>
<sequence length="711" mass="78066">MQHTPPQDEEQSESWRKIKLSLERPYKDDTGQPIPTLLDITPDGQFIYEPRKDYDTKLTERFHRIFVERGVDFFDSDPEIRYRSEPESSSTPDKEDESPDEADKKETPPDEEKLMTPDKLFQMRSEIIPRLQVAFGEMLHARDLLTLLLSTSPSAGSDSDTPAAVSVIGAPSALPPATLSPSLKPGLLTTSTVSAPPPILSLQTFNAQLVTGQKDDALRRASDVLRTAAESIGRSTSRSEQYWADALRIRRGNWDLVPAPLPLGSPTGKGSDKTSRDFLISYGLESSSPVFRRHAIAHMAFYSTPSSQDGPLVFPNRDKTRLRVSLRRKQPSGEMSTCHSQVRVTPDDSLSGAIKGAQREIVEKEIFGELIREAGNLPTASARVSERLIVIDAAQDVELRFELIDEDLVAPSNRSAGSSSDLAGHALCDLIASSLPIFLLRQHAHAKAVRLKLLPKQTQFAPRPTQQPQVLQPIIELLQYHVFLNRILGELTRAVTRLRAVGVPVDLRSEDVAETGKLVLDALLEGRERIGGEAVLKIGGRHTIRFTFTSPSTLVAILPQATIPIASIPQLVQLLGDEIERSLLEEICEIGIEVCQSLSGTWFVDEMMSRAVGRWEGCVLNFRIKCSDDLSLDCHAHQLIRPPPPPTATSAGRSASGMMSSQLSPLSAGLGAGGGVPMAPSKLLTYDLREDKTLGLFAWVRRIIEDALSSS</sequence>
<dbReference type="Pfam" id="PF10156">
    <property type="entry name" value="Med17"/>
    <property type="match status" value="1"/>
</dbReference>
<keyword evidence="4 8" id="KW-0805">Transcription regulation</keyword>
<keyword evidence="8" id="KW-0010">Activator</keyword>
<evidence type="ECO:0000256" key="1">
    <source>
        <dbReference type="ARBA" id="ARBA00004123"/>
    </source>
</evidence>
<evidence type="ECO:0000313" key="11">
    <source>
        <dbReference type="Proteomes" id="UP000757232"/>
    </source>
</evidence>
<feature type="compositionally biased region" description="Low complexity" evidence="9">
    <location>
        <begin position="648"/>
        <end position="660"/>
    </location>
</feature>
<dbReference type="Proteomes" id="UP000757232">
    <property type="component" value="Unassembled WGS sequence"/>
</dbReference>
<evidence type="ECO:0000313" key="10">
    <source>
        <dbReference type="EMBL" id="OCB84517.1"/>
    </source>
</evidence>
<feature type="compositionally biased region" description="Basic and acidic residues" evidence="9">
    <location>
        <begin position="101"/>
        <end position="116"/>
    </location>
</feature>
<keyword evidence="5 8" id="KW-0804">Transcription</keyword>
<organism evidence="10 11">
    <name type="scientific">Sanghuangporus baumii</name>
    <name type="common">Phellinus baumii</name>
    <dbReference type="NCBI Taxonomy" id="108892"/>
    <lineage>
        <taxon>Eukaryota</taxon>
        <taxon>Fungi</taxon>
        <taxon>Dikarya</taxon>
        <taxon>Basidiomycota</taxon>
        <taxon>Agaricomycotina</taxon>
        <taxon>Agaricomycetes</taxon>
        <taxon>Hymenochaetales</taxon>
        <taxon>Hymenochaetaceae</taxon>
        <taxon>Sanghuangporus</taxon>
    </lineage>
</organism>
<evidence type="ECO:0000256" key="8">
    <source>
        <dbReference type="RuleBase" id="RU364140"/>
    </source>
</evidence>
<dbReference type="EMBL" id="LNZH02000215">
    <property type="protein sequence ID" value="OCB84517.1"/>
    <property type="molecule type" value="Genomic_DNA"/>
</dbReference>
<dbReference type="AlphaFoldDB" id="A0A9Q5HRJ7"/>
<comment type="caution">
    <text evidence="10">The sequence shown here is derived from an EMBL/GenBank/DDBJ whole genome shotgun (WGS) entry which is preliminary data.</text>
</comment>
<dbReference type="InterPro" id="IPR019313">
    <property type="entry name" value="Mediator_Med17"/>
</dbReference>
<feature type="region of interest" description="Disordered" evidence="9">
    <location>
        <begin position="327"/>
        <end position="349"/>
    </location>
</feature>
<evidence type="ECO:0000256" key="4">
    <source>
        <dbReference type="ARBA" id="ARBA00023015"/>
    </source>
</evidence>
<evidence type="ECO:0000256" key="5">
    <source>
        <dbReference type="ARBA" id="ARBA00023163"/>
    </source>
</evidence>
<evidence type="ECO:0000256" key="9">
    <source>
        <dbReference type="SAM" id="MobiDB-lite"/>
    </source>
</evidence>